<evidence type="ECO:0000313" key="2">
    <source>
        <dbReference type="EMBL" id="VVP40416.1"/>
    </source>
</evidence>
<name>A0A5E7NST4_PSEFL</name>
<evidence type="ECO:0000313" key="3">
    <source>
        <dbReference type="Proteomes" id="UP000375525"/>
    </source>
</evidence>
<protein>
    <submittedName>
        <fullName evidence="2">Uncharacterized protein</fullName>
    </submittedName>
</protein>
<feature type="region of interest" description="Disordered" evidence="1">
    <location>
        <begin position="1"/>
        <end position="21"/>
    </location>
</feature>
<dbReference type="EMBL" id="CABVIH010000027">
    <property type="protein sequence ID" value="VVP40416.1"/>
    <property type="molecule type" value="Genomic_DNA"/>
</dbReference>
<evidence type="ECO:0000256" key="1">
    <source>
        <dbReference type="SAM" id="MobiDB-lite"/>
    </source>
</evidence>
<dbReference type="Proteomes" id="UP000375525">
    <property type="component" value="Unassembled WGS sequence"/>
</dbReference>
<reference evidence="2 3" key="1">
    <citation type="submission" date="2019-09" db="EMBL/GenBank/DDBJ databases">
        <authorList>
            <person name="Chandra G."/>
            <person name="Truman W A."/>
        </authorList>
    </citation>
    <scope>NUCLEOTIDE SEQUENCE [LARGE SCALE GENOMIC DNA]</scope>
    <source>
        <strain evidence="2">PS880</strain>
    </source>
</reference>
<accession>A0A5E7NST4</accession>
<sequence>MKPVHLPAHLSHANEAPQSSIQPTFRHTADLTQPSAGNCCHTARPMKPVPTSDGAQNNKIFPREGCYVTEFDIGEFMIRGEAREIDGEFQAVIVMRAKPKLTTVTYHQVEKDRWFKTADVAAIAAQESAQALKAAVDAGALKA</sequence>
<organism evidence="2 3">
    <name type="scientific">Pseudomonas fluorescens</name>
    <dbReference type="NCBI Taxonomy" id="294"/>
    <lineage>
        <taxon>Bacteria</taxon>
        <taxon>Pseudomonadati</taxon>
        <taxon>Pseudomonadota</taxon>
        <taxon>Gammaproteobacteria</taxon>
        <taxon>Pseudomonadales</taxon>
        <taxon>Pseudomonadaceae</taxon>
        <taxon>Pseudomonas</taxon>
    </lineage>
</organism>
<gene>
    <name evidence="2" type="ORF">PS880_04814</name>
</gene>
<dbReference type="AlphaFoldDB" id="A0A5E7NST4"/>
<proteinExistence type="predicted"/>